<comment type="cofactor">
    <cofactor evidence="7">
        <name>Zn(2+)</name>
        <dbReference type="ChEBI" id="CHEBI:29105"/>
    </cofactor>
    <text evidence="7">Binds 1 zinc ion.</text>
</comment>
<dbReference type="InterPro" id="IPR045090">
    <property type="entry name" value="Pept_M3A_M3B"/>
</dbReference>
<keyword evidence="2 7" id="KW-0645">Protease</keyword>
<dbReference type="InterPro" id="IPR001567">
    <property type="entry name" value="Pept_M3A_M3B_dom"/>
</dbReference>
<dbReference type="Pfam" id="PF01432">
    <property type="entry name" value="Peptidase_M3"/>
    <property type="match status" value="1"/>
</dbReference>
<reference evidence="10" key="1">
    <citation type="submission" date="2020-11" db="EMBL/GenBank/DDBJ databases">
        <authorList>
            <person name="Tran Van P."/>
        </authorList>
    </citation>
    <scope>NUCLEOTIDE SEQUENCE</scope>
</reference>
<evidence type="ECO:0000313" key="11">
    <source>
        <dbReference type="Proteomes" id="UP000677054"/>
    </source>
</evidence>
<evidence type="ECO:0000259" key="9">
    <source>
        <dbReference type="Pfam" id="PF19310"/>
    </source>
</evidence>
<dbReference type="Proteomes" id="UP000677054">
    <property type="component" value="Unassembled WGS sequence"/>
</dbReference>
<dbReference type="InterPro" id="IPR024077">
    <property type="entry name" value="Neurolysin/TOP_dom2"/>
</dbReference>
<gene>
    <name evidence="10" type="ORF">DSTB1V02_LOCUS6609</name>
</gene>
<evidence type="ECO:0000256" key="1">
    <source>
        <dbReference type="ARBA" id="ARBA00006040"/>
    </source>
</evidence>
<evidence type="ECO:0000256" key="7">
    <source>
        <dbReference type="RuleBase" id="RU003435"/>
    </source>
</evidence>
<comment type="similarity">
    <text evidence="1 7">Belongs to the peptidase M3 family.</text>
</comment>
<name>A0A7R8XBT5_9CRUS</name>
<keyword evidence="11" id="KW-1185">Reference proteome</keyword>
<dbReference type="EMBL" id="LR900748">
    <property type="protein sequence ID" value="CAD7246763.1"/>
    <property type="molecule type" value="Genomic_DNA"/>
</dbReference>
<dbReference type="Gene3D" id="3.40.390.10">
    <property type="entry name" value="Collagenase (Catalytic Domain)"/>
    <property type="match status" value="1"/>
</dbReference>
<accession>A0A7R8XBT5</accession>
<evidence type="ECO:0000256" key="6">
    <source>
        <dbReference type="ARBA" id="ARBA00023049"/>
    </source>
</evidence>
<feature type="domain" description="Peptidase M3A/M3B catalytic" evidence="8">
    <location>
        <begin position="265"/>
        <end position="721"/>
    </location>
</feature>
<evidence type="ECO:0000256" key="2">
    <source>
        <dbReference type="ARBA" id="ARBA00022670"/>
    </source>
</evidence>
<dbReference type="Gene3D" id="1.10.1370.10">
    <property type="entry name" value="Neurolysin, domain 3"/>
    <property type="match status" value="1"/>
</dbReference>
<keyword evidence="5 7" id="KW-0862">Zinc</keyword>
<dbReference type="Pfam" id="PF19310">
    <property type="entry name" value="TOP_N"/>
    <property type="match status" value="1"/>
</dbReference>
<evidence type="ECO:0000259" key="8">
    <source>
        <dbReference type="Pfam" id="PF01432"/>
    </source>
</evidence>
<keyword evidence="3 7" id="KW-0479">Metal-binding</keyword>
<dbReference type="EMBL" id="CAJPEV010001231">
    <property type="protein sequence ID" value="CAG0891505.1"/>
    <property type="molecule type" value="Genomic_DNA"/>
</dbReference>
<evidence type="ECO:0000313" key="10">
    <source>
        <dbReference type="EMBL" id="CAD7246763.1"/>
    </source>
</evidence>
<dbReference type="SUPFAM" id="SSF55486">
    <property type="entry name" value="Metalloproteases ('zincins'), catalytic domain"/>
    <property type="match status" value="1"/>
</dbReference>
<evidence type="ECO:0000256" key="5">
    <source>
        <dbReference type="ARBA" id="ARBA00022833"/>
    </source>
</evidence>
<keyword evidence="4 7" id="KW-0378">Hydrolase</keyword>
<proteinExistence type="inferred from homology"/>
<dbReference type="InterPro" id="IPR045666">
    <property type="entry name" value="OpdA_N"/>
</dbReference>
<feature type="domain" description="Oligopeptidase A N-terminal" evidence="9">
    <location>
        <begin position="73"/>
        <end position="190"/>
    </location>
</feature>
<evidence type="ECO:0000256" key="3">
    <source>
        <dbReference type="ARBA" id="ARBA00022723"/>
    </source>
</evidence>
<dbReference type="PANTHER" id="PTHR11804:SF83">
    <property type="entry name" value="LD37516P"/>
    <property type="match status" value="1"/>
</dbReference>
<sequence length="739" mass="85252">MASYMRPYTRCLRLSRKHWASLQRYGSGYVVLLPEIPEDTSASNSILKTDGYPEYDQLSAERIYGGLGRHILEYETGLSQIEESLKDGTVPKTFKTVMEPLEKLSVPLDCAWSIAKVIYTARNDLLPGTSYLPLHERAKQARLQKFCSLPLFYAVKELNADRDKLTGPQKRIVDKFLLEACLNGIELTGAAEEQLKTTLQKLMKERKIFREKCETSLRRFKHTIRDPGLVKEFPADLLKSMADDSTRPQEGPWTVTQKPHIYRRFLEYCPDRTLRWNAWHAHTTLASSHINQDINHSVTLEEIRSLRKDLAQVLGYESFAHMSMETKMAGKLETVQSMITTLAHSTRITHEKQLEELQDFAHKSGFEGKLQLWDLPYWRRKHKLSLVNMDEARAREYFPFPHVLDSLLEICQDWFGVRFERSEPRPPTFHPDVLFYRVCDEESGEELAAVYIDPYMRPGEKLYTQPNAAWMMGGRSRSEVVKTKPIANLIFNFLPPLGSQPALLSIADLQTLLEKMGSAMQHLLTLAPYSEISGSNNIEWDASQAVPLFFRQWLLEPVILEKLSQHYASKKRLSQQMANILCQSQIHLASHDLLNELYISDFDLTVHNKKEFWLDIMKELWASYFPAFTLERGDNHPFTLTTIFSEEWGAAYYSHTWARMIAADSFNAFEEVGFDKPDELKKVGRRYRETFLSLGGGCHPAEVFRRFRGRDPSPDALLHSLSIHRQKSHHAKSLKQSVA</sequence>
<keyword evidence="6 7" id="KW-0482">Metalloprotease</keyword>
<organism evidence="10">
    <name type="scientific">Darwinula stevensoni</name>
    <dbReference type="NCBI Taxonomy" id="69355"/>
    <lineage>
        <taxon>Eukaryota</taxon>
        <taxon>Metazoa</taxon>
        <taxon>Ecdysozoa</taxon>
        <taxon>Arthropoda</taxon>
        <taxon>Crustacea</taxon>
        <taxon>Oligostraca</taxon>
        <taxon>Ostracoda</taxon>
        <taxon>Podocopa</taxon>
        <taxon>Podocopida</taxon>
        <taxon>Darwinulocopina</taxon>
        <taxon>Darwinuloidea</taxon>
        <taxon>Darwinulidae</taxon>
        <taxon>Darwinula</taxon>
    </lineage>
</organism>
<dbReference type="InterPro" id="IPR024079">
    <property type="entry name" value="MetalloPept_cat_dom_sf"/>
</dbReference>
<protein>
    <recommendedName>
        <fullName evidence="12">Cytosolic oligopeptidase A</fullName>
    </recommendedName>
</protein>
<dbReference type="GO" id="GO:0006508">
    <property type="term" value="P:proteolysis"/>
    <property type="evidence" value="ECO:0007669"/>
    <property type="project" value="UniProtKB-KW"/>
</dbReference>
<dbReference type="OrthoDB" id="534666at2759"/>
<dbReference type="AlphaFoldDB" id="A0A7R8XBT5"/>
<dbReference type="GO" id="GO:0004222">
    <property type="term" value="F:metalloendopeptidase activity"/>
    <property type="evidence" value="ECO:0007669"/>
    <property type="project" value="InterPro"/>
</dbReference>
<dbReference type="GO" id="GO:0046872">
    <property type="term" value="F:metal ion binding"/>
    <property type="evidence" value="ECO:0007669"/>
    <property type="project" value="UniProtKB-UniRule"/>
</dbReference>
<dbReference type="PANTHER" id="PTHR11804">
    <property type="entry name" value="PROTEASE M3 THIMET OLIGOPEPTIDASE-RELATED"/>
    <property type="match status" value="1"/>
</dbReference>
<evidence type="ECO:0000256" key="4">
    <source>
        <dbReference type="ARBA" id="ARBA00022801"/>
    </source>
</evidence>
<evidence type="ECO:0008006" key="12">
    <source>
        <dbReference type="Google" id="ProtNLM"/>
    </source>
</evidence>